<dbReference type="EMBL" id="JAHRHJ020000008">
    <property type="protein sequence ID" value="KAH9303907.1"/>
    <property type="molecule type" value="Genomic_DNA"/>
</dbReference>
<dbReference type="Proteomes" id="UP000824469">
    <property type="component" value="Unassembled WGS sequence"/>
</dbReference>
<accession>A0AA38CTE5</accession>
<organism evidence="1 2">
    <name type="scientific">Taxus chinensis</name>
    <name type="common">Chinese yew</name>
    <name type="synonym">Taxus wallichiana var. chinensis</name>
    <dbReference type="NCBI Taxonomy" id="29808"/>
    <lineage>
        <taxon>Eukaryota</taxon>
        <taxon>Viridiplantae</taxon>
        <taxon>Streptophyta</taxon>
        <taxon>Embryophyta</taxon>
        <taxon>Tracheophyta</taxon>
        <taxon>Spermatophyta</taxon>
        <taxon>Pinopsida</taxon>
        <taxon>Pinidae</taxon>
        <taxon>Conifers II</taxon>
        <taxon>Cupressales</taxon>
        <taxon>Taxaceae</taxon>
        <taxon>Taxus</taxon>
    </lineage>
</organism>
<feature type="non-terminal residue" evidence="1">
    <location>
        <position position="1"/>
    </location>
</feature>
<keyword evidence="2" id="KW-1185">Reference proteome</keyword>
<sequence>MEIIDKSIKTIAEEISDLQIGLVSYWIWKKALERDGDEREIGGSERLFAFVLLSMMRFKKNDGERKRRVIKFVKVWEKGDERNGLRIQVVDRGDKRIPILANDYNDTENAINELLEAKSIEPSTSPFCSHTFMLKKKVAFSGGYALGMARVRPAVPGYIWALPEKYLDVLGYCWTYPERTPTFRTNTG</sequence>
<evidence type="ECO:0000313" key="1">
    <source>
        <dbReference type="EMBL" id="KAH9303907.1"/>
    </source>
</evidence>
<protein>
    <submittedName>
        <fullName evidence="1">Uncharacterized protein</fullName>
    </submittedName>
</protein>
<evidence type="ECO:0000313" key="2">
    <source>
        <dbReference type="Proteomes" id="UP000824469"/>
    </source>
</evidence>
<reference evidence="1 2" key="1">
    <citation type="journal article" date="2021" name="Nat. Plants">
        <title>The Taxus genome provides insights into paclitaxel biosynthesis.</title>
        <authorList>
            <person name="Xiong X."/>
            <person name="Gou J."/>
            <person name="Liao Q."/>
            <person name="Li Y."/>
            <person name="Zhou Q."/>
            <person name="Bi G."/>
            <person name="Li C."/>
            <person name="Du R."/>
            <person name="Wang X."/>
            <person name="Sun T."/>
            <person name="Guo L."/>
            <person name="Liang H."/>
            <person name="Lu P."/>
            <person name="Wu Y."/>
            <person name="Zhang Z."/>
            <person name="Ro D.K."/>
            <person name="Shang Y."/>
            <person name="Huang S."/>
            <person name="Yan J."/>
        </authorList>
    </citation>
    <scope>NUCLEOTIDE SEQUENCE [LARGE SCALE GENOMIC DNA]</scope>
    <source>
        <strain evidence="1">Ta-2019</strain>
    </source>
</reference>
<comment type="caution">
    <text evidence="1">The sequence shown here is derived from an EMBL/GenBank/DDBJ whole genome shotgun (WGS) entry which is preliminary data.</text>
</comment>
<proteinExistence type="predicted"/>
<dbReference type="AlphaFoldDB" id="A0AA38CTE5"/>
<gene>
    <name evidence="1" type="ORF">KI387_008311</name>
</gene>
<name>A0AA38CTE5_TAXCH</name>